<dbReference type="GO" id="GO:0033627">
    <property type="term" value="P:cell adhesion mediated by integrin"/>
    <property type="evidence" value="ECO:0007669"/>
    <property type="project" value="TreeGrafter"/>
</dbReference>
<dbReference type="Gene3D" id="1.20.5.930">
    <property type="entry name" value="Bicelle-embedded integrin alpha(iib) transmembrane segment"/>
    <property type="match status" value="1"/>
</dbReference>
<evidence type="ECO:0000256" key="2">
    <source>
        <dbReference type="ARBA" id="ARBA00023037"/>
    </source>
</evidence>
<keyword evidence="4" id="KW-0325">Glycoprotein</keyword>
<dbReference type="Gene3D" id="2.60.40.1530">
    <property type="entry name" value="ntegrin, alpha v. Chain A, domain 4"/>
    <property type="match status" value="1"/>
</dbReference>
<dbReference type="AlphaFoldDB" id="A0AA36EV75"/>
<dbReference type="GO" id="GO:0005178">
    <property type="term" value="F:integrin binding"/>
    <property type="evidence" value="ECO:0007669"/>
    <property type="project" value="TreeGrafter"/>
</dbReference>
<dbReference type="PANTHER" id="PTHR23220:SF122">
    <property type="entry name" value="INTEGRIN ALPHA-PS1"/>
    <property type="match status" value="1"/>
</dbReference>
<dbReference type="GO" id="GO:0007160">
    <property type="term" value="P:cell-matrix adhesion"/>
    <property type="evidence" value="ECO:0007669"/>
    <property type="project" value="TreeGrafter"/>
</dbReference>
<evidence type="ECO:0000256" key="1">
    <source>
        <dbReference type="ARBA" id="ARBA00004479"/>
    </source>
</evidence>
<feature type="compositionally biased region" description="Basic and acidic residues" evidence="5">
    <location>
        <begin position="579"/>
        <end position="591"/>
    </location>
</feature>
<dbReference type="SUPFAM" id="SSF69179">
    <property type="entry name" value="Integrin domains"/>
    <property type="match status" value="1"/>
</dbReference>
<accession>A0AA36EV75</accession>
<evidence type="ECO:0000256" key="4">
    <source>
        <dbReference type="ARBA" id="ARBA00023180"/>
    </source>
</evidence>
<dbReference type="Proteomes" id="UP001162480">
    <property type="component" value="Chromosome 1"/>
</dbReference>
<keyword evidence="8" id="KW-1185">Reference proteome</keyword>
<keyword evidence="6" id="KW-0812">Transmembrane</keyword>
<keyword evidence="3 6" id="KW-0472">Membrane</keyword>
<reference evidence="7" key="1">
    <citation type="submission" date="2023-08" db="EMBL/GenBank/DDBJ databases">
        <authorList>
            <person name="Alioto T."/>
            <person name="Alioto T."/>
            <person name="Gomez Garrido J."/>
        </authorList>
    </citation>
    <scope>NUCLEOTIDE SEQUENCE</scope>
</reference>
<gene>
    <name evidence="7" type="ORF">OCTVUL_1B026471</name>
</gene>
<keyword evidence="6" id="KW-1133">Transmembrane helix</keyword>
<organism evidence="7 8">
    <name type="scientific">Octopus vulgaris</name>
    <name type="common">Common octopus</name>
    <dbReference type="NCBI Taxonomy" id="6645"/>
    <lineage>
        <taxon>Eukaryota</taxon>
        <taxon>Metazoa</taxon>
        <taxon>Spiralia</taxon>
        <taxon>Lophotrochozoa</taxon>
        <taxon>Mollusca</taxon>
        <taxon>Cephalopoda</taxon>
        <taxon>Coleoidea</taxon>
        <taxon>Octopodiformes</taxon>
        <taxon>Octopoda</taxon>
        <taxon>Incirrata</taxon>
        <taxon>Octopodidae</taxon>
        <taxon>Octopus</taxon>
    </lineage>
</organism>
<name>A0AA36EV75_OCTVU</name>
<feature type="region of interest" description="Disordered" evidence="5">
    <location>
        <begin position="570"/>
        <end position="591"/>
    </location>
</feature>
<comment type="subcellular location">
    <subcellularLocation>
        <location evidence="1">Membrane</location>
        <topology evidence="1">Single-pass type I membrane protein</topology>
    </subcellularLocation>
</comment>
<evidence type="ECO:0000313" key="8">
    <source>
        <dbReference type="Proteomes" id="UP001162480"/>
    </source>
</evidence>
<sequence>MKGPSPRICSDFEGFNICSSGVGFNMESGMAFRLVVSHFIFLLLHLPHPAITFNLDTKSPIIFSGTKNTYFGYSVGLQANSNRARLLVGAPYEPLIRRENNFYQCDIEQHVCNRLFPSYAGGTSKTNRWLGVTVDTNPRKDNNFIVCSHRNITRQIDSYGEYVQQSGSCFEIVGTKIIVITNPGKKATAGISARYSQDANSIIIGTPTHGSQARGGYIFKNSQQPAQPVQGLTTPLNHTYAGYAVNMVGSKIILGIPRYQDYGAIDIGDELIEAPQSNQHKLTCFLGYPMREKSTISFLLTFIANWMPIPKDLEVNMLVTTDSVVPKEYLNKTVALRIPVKKKSVVKLFGISEPELYIHKSSSKDESMISHAFVLQNTGPSETQNLVFETFVPHLIIRNMTIMTLDSVKYDGMHDQNSSVVCTSAKSNYSEDDIQKIKKDIMTAVTYDCSWMNCINVTCNFKELKTKRSKKIQINIAIENRYLDVLKGEMLNIYINTTGKLKQEAKHYIIKVPDVEKTIMTRVYIQPLKPTLKWWIPAASILSGILIMVLVTIFLHEFGFFTRYKKLEEEKETLDPDGNENKKPNDENENR</sequence>
<dbReference type="GO" id="GO:0098609">
    <property type="term" value="P:cell-cell adhesion"/>
    <property type="evidence" value="ECO:0007669"/>
    <property type="project" value="TreeGrafter"/>
</dbReference>
<proteinExistence type="predicted"/>
<dbReference type="SUPFAM" id="SSF69318">
    <property type="entry name" value="Integrin alpha N-terminal domain"/>
    <property type="match status" value="1"/>
</dbReference>
<protein>
    <submittedName>
        <fullName evidence="7">Uncharacterized protein</fullName>
    </submittedName>
</protein>
<keyword evidence="2" id="KW-0401">Integrin</keyword>
<dbReference type="Gene3D" id="2.130.10.130">
    <property type="entry name" value="Integrin alpha, N-terminal"/>
    <property type="match status" value="1"/>
</dbReference>
<feature type="transmembrane region" description="Helical" evidence="6">
    <location>
        <begin position="534"/>
        <end position="555"/>
    </location>
</feature>
<dbReference type="InterPro" id="IPR032695">
    <property type="entry name" value="Integrin_dom_sf"/>
</dbReference>
<evidence type="ECO:0000256" key="6">
    <source>
        <dbReference type="SAM" id="Phobius"/>
    </source>
</evidence>
<evidence type="ECO:0000256" key="3">
    <source>
        <dbReference type="ARBA" id="ARBA00023136"/>
    </source>
</evidence>
<dbReference type="InterPro" id="IPR028994">
    <property type="entry name" value="Integrin_alpha_N"/>
</dbReference>
<evidence type="ECO:0000256" key="5">
    <source>
        <dbReference type="SAM" id="MobiDB-lite"/>
    </source>
</evidence>
<evidence type="ECO:0000313" key="7">
    <source>
        <dbReference type="EMBL" id="CAI9715401.1"/>
    </source>
</evidence>
<dbReference type="GO" id="GO:0009897">
    <property type="term" value="C:external side of plasma membrane"/>
    <property type="evidence" value="ECO:0007669"/>
    <property type="project" value="TreeGrafter"/>
</dbReference>
<dbReference type="EMBL" id="OX597814">
    <property type="protein sequence ID" value="CAI9715401.1"/>
    <property type="molecule type" value="Genomic_DNA"/>
</dbReference>
<dbReference type="GO" id="GO:0008305">
    <property type="term" value="C:integrin complex"/>
    <property type="evidence" value="ECO:0007669"/>
    <property type="project" value="TreeGrafter"/>
</dbReference>
<dbReference type="PANTHER" id="PTHR23220">
    <property type="entry name" value="INTEGRIN ALPHA"/>
    <property type="match status" value="1"/>
</dbReference>
<dbReference type="GO" id="GO:0007229">
    <property type="term" value="P:integrin-mediated signaling pathway"/>
    <property type="evidence" value="ECO:0007669"/>
    <property type="project" value="UniProtKB-KW"/>
</dbReference>